<dbReference type="RefSeq" id="XP_030220123.1">
    <property type="nucleotide sequence ID" value="XM_030364263.1"/>
</dbReference>
<dbReference type="PANTHER" id="PTHR22446:SF3">
    <property type="entry name" value="M-PHASE-SPECIFIC PLK1-INTERACTING PROTEIN"/>
    <property type="match status" value="1"/>
</dbReference>
<dbReference type="GeneTree" id="ENSGT00390000002582"/>
<dbReference type="GeneID" id="115549203"/>
<keyword evidence="3" id="KW-1185">Reference proteome</keyword>
<dbReference type="Proteomes" id="UP000694546">
    <property type="component" value="Chromosome 8"/>
</dbReference>
<dbReference type="GO" id="GO:0005634">
    <property type="term" value="C:nucleus"/>
    <property type="evidence" value="ECO:0007669"/>
    <property type="project" value="TreeGrafter"/>
</dbReference>
<dbReference type="OMA" id="QTTCTGK"/>
<name>A0A8C5CJ86_GADMO</name>
<dbReference type="InterPro" id="IPR026618">
    <property type="entry name" value="MPLKIP-like_vertebrate"/>
</dbReference>
<evidence type="ECO:0000256" key="1">
    <source>
        <dbReference type="SAM" id="MobiDB-lite"/>
    </source>
</evidence>
<reference evidence="2" key="1">
    <citation type="submission" date="2025-08" db="UniProtKB">
        <authorList>
            <consortium name="Ensembl"/>
        </authorList>
    </citation>
    <scope>IDENTIFICATION</scope>
</reference>
<feature type="compositionally biased region" description="Polar residues" evidence="1">
    <location>
        <begin position="106"/>
        <end position="117"/>
    </location>
</feature>
<dbReference type="Ensembl" id="ENSGMOT00000076424.1">
    <property type="protein sequence ID" value="ENSGMOP00000062953.1"/>
    <property type="gene ID" value="ENSGMOG00000025037.1"/>
</dbReference>
<dbReference type="InterPro" id="IPR028265">
    <property type="entry name" value="TTDN1/SICKLE"/>
</dbReference>
<protein>
    <submittedName>
        <fullName evidence="2">M-phase specific PLK1 interacting protein</fullName>
    </submittedName>
</protein>
<dbReference type="GO" id="GO:0005813">
    <property type="term" value="C:centrosome"/>
    <property type="evidence" value="ECO:0007669"/>
    <property type="project" value="TreeGrafter"/>
</dbReference>
<gene>
    <name evidence="2" type="primary">MPLKIP</name>
</gene>
<reference evidence="2" key="2">
    <citation type="submission" date="2025-09" db="UniProtKB">
        <authorList>
            <consortium name="Ensembl"/>
        </authorList>
    </citation>
    <scope>IDENTIFICATION</scope>
</reference>
<evidence type="ECO:0000313" key="3">
    <source>
        <dbReference type="Proteomes" id="UP000694546"/>
    </source>
</evidence>
<sequence>MQRGNTRFPSPGGMRPPMGGFRSPGADNQGSGDGGRFCPPTLGYRGAGSPSTGQRFGNFGGSPNSSRDFGNNNRSFGPSEGYYGNTSSPMRTPRRQDGNGRGGQSYRHQSPYQTHSPSPYRRGFQGSPQTSTPFVRERGGGGVEKYYSPSMVQDPWASLKPVEVTQTGTKSSTPNTFHTGKTTRYF</sequence>
<feature type="region of interest" description="Disordered" evidence="1">
    <location>
        <begin position="164"/>
        <end position="186"/>
    </location>
</feature>
<evidence type="ECO:0000313" key="2">
    <source>
        <dbReference type="Ensembl" id="ENSGMOP00000062953.1"/>
    </source>
</evidence>
<feature type="region of interest" description="Disordered" evidence="1">
    <location>
        <begin position="1"/>
        <end position="146"/>
    </location>
</feature>
<dbReference type="OrthoDB" id="6086265at2759"/>
<feature type="compositionally biased region" description="Low complexity" evidence="1">
    <location>
        <begin position="8"/>
        <end position="25"/>
    </location>
</feature>
<dbReference type="AlphaFoldDB" id="A0A8C5CJ86"/>
<accession>A0A8C5CJ86</accession>
<organism evidence="2 3">
    <name type="scientific">Gadus morhua</name>
    <name type="common">Atlantic cod</name>
    <dbReference type="NCBI Taxonomy" id="8049"/>
    <lineage>
        <taxon>Eukaryota</taxon>
        <taxon>Metazoa</taxon>
        <taxon>Chordata</taxon>
        <taxon>Craniata</taxon>
        <taxon>Vertebrata</taxon>
        <taxon>Euteleostomi</taxon>
        <taxon>Actinopterygii</taxon>
        <taxon>Neopterygii</taxon>
        <taxon>Teleostei</taxon>
        <taxon>Neoteleostei</taxon>
        <taxon>Acanthomorphata</taxon>
        <taxon>Zeiogadaria</taxon>
        <taxon>Gadariae</taxon>
        <taxon>Gadiformes</taxon>
        <taxon>Gadoidei</taxon>
        <taxon>Gadidae</taxon>
        <taxon>Gadus</taxon>
    </lineage>
</organism>
<dbReference type="PANTHER" id="PTHR22446">
    <property type="entry name" value="M-PHASE-SPECIFIC PLK1-INTERACTING PROTEIN"/>
    <property type="match status" value="1"/>
</dbReference>
<dbReference type="Pfam" id="PF15502">
    <property type="entry name" value="MPLKIP"/>
    <property type="match status" value="1"/>
</dbReference>
<feature type="compositionally biased region" description="Polar residues" evidence="1">
    <location>
        <begin position="49"/>
        <end position="76"/>
    </location>
</feature>
<proteinExistence type="predicted"/>
<dbReference type="GO" id="GO:0030496">
    <property type="term" value="C:midbody"/>
    <property type="evidence" value="ECO:0007669"/>
    <property type="project" value="TreeGrafter"/>
</dbReference>